<dbReference type="InterPro" id="IPR032287">
    <property type="entry name" value="DUF4838"/>
</dbReference>
<evidence type="ECO:0000256" key="1">
    <source>
        <dbReference type="ARBA" id="ARBA00022801"/>
    </source>
</evidence>
<dbReference type="SUPFAM" id="SSF55545">
    <property type="entry name" value="beta-N-acetylhexosaminidase-like domain"/>
    <property type="match status" value="1"/>
</dbReference>
<dbReference type="InterPro" id="IPR005154">
    <property type="entry name" value="Glyco_hydro_67_aGlcAse_N"/>
</dbReference>
<gene>
    <name evidence="3" type="ORF">QJS35_09535</name>
</gene>
<dbReference type="Pfam" id="PF03648">
    <property type="entry name" value="Glyco_hydro_67N"/>
    <property type="match status" value="1"/>
</dbReference>
<dbReference type="Proteomes" id="UP001493487">
    <property type="component" value="Unassembled WGS sequence"/>
</dbReference>
<dbReference type="PANTHER" id="PTHR47406:SF2">
    <property type="entry name" value="ALPHA GLUCURONIDASE N-TERMINAL DOMAIN-CONTAINING PROTEIN"/>
    <property type="match status" value="1"/>
</dbReference>
<comment type="caution">
    <text evidence="3">The sequence shown here is derived from an EMBL/GenBank/DDBJ whole genome shotgun (WGS) entry which is preliminary data.</text>
</comment>
<protein>
    <submittedName>
        <fullName evidence="3">DUF4838 domain-containing protein</fullName>
    </submittedName>
</protein>
<feature type="domain" description="Alpha glucuronidase N-terminal" evidence="2">
    <location>
        <begin position="11"/>
        <end position="107"/>
    </location>
</feature>
<organism evidence="3 4">
    <name type="scientific">Cohnella silvisoli</name>
    <dbReference type="NCBI Taxonomy" id="2873699"/>
    <lineage>
        <taxon>Bacteria</taxon>
        <taxon>Bacillati</taxon>
        <taxon>Bacillota</taxon>
        <taxon>Bacilli</taxon>
        <taxon>Bacillales</taxon>
        <taxon>Paenibacillaceae</taxon>
        <taxon>Cohnella</taxon>
    </lineage>
</organism>
<evidence type="ECO:0000313" key="4">
    <source>
        <dbReference type="Proteomes" id="UP001493487"/>
    </source>
</evidence>
<reference evidence="3 4" key="1">
    <citation type="journal article" date="2023" name="Genome Announc.">
        <title>Pan-Genome Analyses of the Genus Cohnella and Proposal of the Novel Species Cohnella silvisoli sp. nov., Isolated from Forest Soil.</title>
        <authorList>
            <person name="Wang C."/>
            <person name="Mao L."/>
            <person name="Bao G."/>
            <person name="Zhu H."/>
        </authorList>
    </citation>
    <scope>NUCLEOTIDE SEQUENCE [LARGE SCALE GENOMIC DNA]</scope>
    <source>
        <strain evidence="3 4">NL03-T5-1</strain>
    </source>
</reference>
<proteinExistence type="predicted"/>
<name>A0ABV1KSX0_9BACL</name>
<dbReference type="InterPro" id="IPR029018">
    <property type="entry name" value="Hex-like_dom2"/>
</dbReference>
<dbReference type="Pfam" id="PF16126">
    <property type="entry name" value="DUF4838"/>
    <property type="match status" value="1"/>
</dbReference>
<accession>A0ABV1KSX0</accession>
<keyword evidence="1" id="KW-0378">Hydrolase</keyword>
<evidence type="ECO:0000259" key="2">
    <source>
        <dbReference type="Pfam" id="PF03648"/>
    </source>
</evidence>
<sequence length="641" mass="74177">MMEIVRDGRAMASIVVEQETTALFAAEELQKYVLAISGCELPVRSADHAHESASIFIGSVTWCKEVTACDLNGELLTYDGFMLKSINRGLILAGQCGRGILYAVYALLERLGCRWYSAGERGAVIPSRSRIELEELDAIENPDFEIRSFTEDASKDSAEMWIEEMIETIDWCGKNRINSFHVHANPSSELKAFEPVIREIKKRGMRYEFGGHGVERLVDREWFEQKPYLFIEKNGQRIKSGNVCGSSDEALNLLTEGVKALIVRKPYVDMFRLWFADVNDGSWCECRLCKDMPPATQQLNVINRIADGIREQNAEMKIDMLLYHDTIDMNNVINEPRSNVYGLFAARERCYAHSLGDPSCEMNRRYNQMLIETYRKFGVNTYVFDYYADIILFTKMKLSMTKVIVEDLRHYKAMGIRNAAALMFGRFSWWAYSSNLYVFAKAAWNTDFKADESLREFYESCYPDSIEEMLEYDSLIEHASYDMLTFCGYEGFIDALRNIPPQNHEFHREHIERIKRSIDLYVQGLALLERLTEHASGKQKERLIDEKNILLITLKEAEAIYYQMQGRYLYDIGGISDIEQFEVYMDKAIELKNEMKQLFVTIPVEVKGAAEDRIFLSHLCDDQIQFLNDLKENPKRVLIWD</sequence>
<evidence type="ECO:0000313" key="3">
    <source>
        <dbReference type="EMBL" id="MEQ4482636.1"/>
    </source>
</evidence>
<dbReference type="PANTHER" id="PTHR47406">
    <property type="entry name" value="COAGULATION FACTOR 5/8 TYPE, C-TERMINAL"/>
    <property type="match status" value="1"/>
</dbReference>
<keyword evidence="4" id="KW-1185">Reference proteome</keyword>
<dbReference type="EMBL" id="JASKHM010000004">
    <property type="protein sequence ID" value="MEQ4482636.1"/>
    <property type="molecule type" value="Genomic_DNA"/>
</dbReference>
<dbReference type="Gene3D" id="3.30.379.10">
    <property type="entry name" value="Chitobiase/beta-hexosaminidase domain 2-like"/>
    <property type="match status" value="1"/>
</dbReference>
<dbReference type="RefSeq" id="WP_232184613.1">
    <property type="nucleotide sequence ID" value="NZ_JAIOAP010000003.1"/>
</dbReference>